<dbReference type="EMBL" id="GDRN01078342">
    <property type="protein sequence ID" value="JAI62595.1"/>
    <property type="molecule type" value="Transcribed_RNA"/>
</dbReference>
<dbReference type="Pfam" id="PF13774">
    <property type="entry name" value="Longin"/>
    <property type="match status" value="1"/>
</dbReference>
<keyword evidence="5 15" id="KW-0812">Transmembrane</keyword>
<keyword evidence="8 15" id="KW-1133">Transmembrane helix</keyword>
<evidence type="ECO:0000256" key="2">
    <source>
        <dbReference type="ARBA" id="ARBA00004223"/>
    </source>
</evidence>
<keyword evidence="9" id="KW-0333">Golgi apparatus</keyword>
<reference evidence="18" key="1">
    <citation type="submission" date="2015-09" db="EMBL/GenBank/DDBJ databases">
        <title>Scylla olivacea transcriptome.</title>
        <authorList>
            <person name="Ikhwanuddin M."/>
        </authorList>
    </citation>
    <scope>NUCLEOTIDE SEQUENCE</scope>
</reference>
<keyword evidence="11 15" id="KW-0472">Membrane</keyword>
<comment type="subcellular location">
    <subcellularLocation>
        <location evidence="1">Endoplasmic reticulum membrane</location>
        <topology evidence="1">Single-pass type IV membrane protein</topology>
    </subcellularLocation>
    <subcellularLocation>
        <location evidence="13">Golgi apparatus</location>
        <location evidence="13">cis-Golgi network membrane</location>
    </subcellularLocation>
    <subcellularLocation>
        <location evidence="2">Melanosome</location>
    </subcellularLocation>
</comment>
<dbReference type="GO" id="GO:0015031">
    <property type="term" value="P:protein transport"/>
    <property type="evidence" value="ECO:0007669"/>
    <property type="project" value="UniProtKB-KW"/>
</dbReference>
<evidence type="ECO:0000256" key="11">
    <source>
        <dbReference type="ARBA" id="ARBA00023136"/>
    </source>
</evidence>
<dbReference type="GO" id="GO:0005794">
    <property type="term" value="C:Golgi apparatus"/>
    <property type="evidence" value="ECO:0007669"/>
    <property type="project" value="UniProtKB-SubCell"/>
</dbReference>
<dbReference type="CDD" id="cd15866">
    <property type="entry name" value="R-SNARE_SEC22"/>
    <property type="match status" value="1"/>
</dbReference>
<evidence type="ECO:0000256" key="9">
    <source>
        <dbReference type="ARBA" id="ARBA00023034"/>
    </source>
</evidence>
<dbReference type="SMART" id="SM01270">
    <property type="entry name" value="Longin"/>
    <property type="match status" value="1"/>
</dbReference>
<keyword evidence="7" id="KW-0653">Protein transport</keyword>
<evidence type="ECO:0000256" key="15">
    <source>
        <dbReference type="SAM" id="Phobius"/>
    </source>
</evidence>
<name>A0A0P4W9B2_SCYOL</name>
<dbReference type="PANTHER" id="PTHR45837">
    <property type="entry name" value="VESICLE-TRAFFICKING PROTEIN SEC22B"/>
    <property type="match status" value="1"/>
</dbReference>
<dbReference type="GO" id="GO:0006890">
    <property type="term" value="P:retrograde vesicle-mediated transport, Golgi to endoplasmic reticulum"/>
    <property type="evidence" value="ECO:0007669"/>
    <property type="project" value="InterPro"/>
</dbReference>
<evidence type="ECO:0000259" key="17">
    <source>
        <dbReference type="PROSITE" id="PS50892"/>
    </source>
</evidence>
<dbReference type="PROSITE" id="PS50859">
    <property type="entry name" value="LONGIN"/>
    <property type="match status" value="1"/>
</dbReference>
<dbReference type="GO" id="GO:0005484">
    <property type="term" value="F:SNAP receptor activity"/>
    <property type="evidence" value="ECO:0007669"/>
    <property type="project" value="InterPro"/>
</dbReference>
<dbReference type="InterPro" id="IPR011012">
    <property type="entry name" value="Longin-like_dom_sf"/>
</dbReference>
<evidence type="ECO:0000256" key="8">
    <source>
        <dbReference type="ARBA" id="ARBA00022989"/>
    </source>
</evidence>
<dbReference type="InterPro" id="IPR042855">
    <property type="entry name" value="V_SNARE_CC"/>
</dbReference>
<evidence type="ECO:0008006" key="19">
    <source>
        <dbReference type="Google" id="ProtNLM"/>
    </source>
</evidence>
<dbReference type="Gene3D" id="1.20.5.110">
    <property type="match status" value="1"/>
</dbReference>
<feature type="domain" description="V-SNARE coiled-coil homology" evidence="17">
    <location>
        <begin position="134"/>
        <end position="194"/>
    </location>
</feature>
<evidence type="ECO:0000256" key="10">
    <source>
        <dbReference type="ARBA" id="ARBA00023054"/>
    </source>
</evidence>
<dbReference type="GO" id="GO:0006888">
    <property type="term" value="P:endoplasmic reticulum to Golgi vesicle-mediated transport"/>
    <property type="evidence" value="ECO:0007669"/>
    <property type="project" value="InterPro"/>
</dbReference>
<dbReference type="PROSITE" id="PS50892">
    <property type="entry name" value="V_SNARE"/>
    <property type="match status" value="1"/>
</dbReference>
<evidence type="ECO:0000256" key="12">
    <source>
        <dbReference type="ARBA" id="ARBA00024173"/>
    </source>
</evidence>
<dbReference type="CDD" id="cd14824">
    <property type="entry name" value="Longin"/>
    <property type="match status" value="1"/>
</dbReference>
<evidence type="ECO:0000313" key="18">
    <source>
        <dbReference type="EMBL" id="JAI62595.1"/>
    </source>
</evidence>
<keyword evidence="6" id="KW-0256">Endoplasmic reticulum</keyword>
<dbReference type="Pfam" id="PF00957">
    <property type="entry name" value="Synaptobrevin"/>
    <property type="match status" value="1"/>
</dbReference>
<evidence type="ECO:0000256" key="1">
    <source>
        <dbReference type="ARBA" id="ARBA00004163"/>
    </source>
</evidence>
<protein>
    <recommendedName>
        <fullName evidence="19">Longin domain-containing protein</fullName>
    </recommendedName>
</protein>
<proteinExistence type="inferred from homology"/>
<feature type="transmembrane region" description="Helical" evidence="15">
    <location>
        <begin position="192"/>
        <end position="212"/>
    </location>
</feature>
<dbReference type="AlphaFoldDB" id="A0A0P4W9B2"/>
<comment type="function">
    <text evidence="12">SNARE involved in targeting and fusion of ER-derived transport vesicles with the Golgi complex as well as Golgi-derived retrograde transport vesicles with the ER.</text>
</comment>
<comment type="similarity">
    <text evidence="3">Belongs to the synaptobrevin family.</text>
</comment>
<dbReference type="SUPFAM" id="SSF58038">
    <property type="entry name" value="SNARE fusion complex"/>
    <property type="match status" value="1"/>
</dbReference>
<feature type="domain" description="Longin" evidence="16">
    <location>
        <begin position="6"/>
        <end position="119"/>
    </location>
</feature>
<evidence type="ECO:0000256" key="4">
    <source>
        <dbReference type="ARBA" id="ARBA00022448"/>
    </source>
</evidence>
<evidence type="ECO:0000256" key="6">
    <source>
        <dbReference type="ARBA" id="ARBA00022824"/>
    </source>
</evidence>
<evidence type="ECO:0000256" key="5">
    <source>
        <dbReference type="ARBA" id="ARBA00022692"/>
    </source>
</evidence>
<organism evidence="18">
    <name type="scientific">Scylla olivacea</name>
    <name type="common">Orange mud crab</name>
    <name type="synonym">Cancer olivacea</name>
    <dbReference type="NCBI Taxonomy" id="85551"/>
    <lineage>
        <taxon>Eukaryota</taxon>
        <taxon>Metazoa</taxon>
        <taxon>Ecdysozoa</taxon>
        <taxon>Arthropoda</taxon>
        <taxon>Crustacea</taxon>
        <taxon>Multicrustacea</taxon>
        <taxon>Malacostraca</taxon>
        <taxon>Eumalacostraca</taxon>
        <taxon>Eucarida</taxon>
        <taxon>Decapoda</taxon>
        <taxon>Pleocyemata</taxon>
        <taxon>Brachyura</taxon>
        <taxon>Eubrachyura</taxon>
        <taxon>Portunoidea</taxon>
        <taxon>Portunidae</taxon>
        <taxon>Portuninae</taxon>
        <taxon>Scylla</taxon>
    </lineage>
</organism>
<evidence type="ECO:0000256" key="3">
    <source>
        <dbReference type="ARBA" id="ARBA00008025"/>
    </source>
</evidence>
<accession>A0A0P4W9B2</accession>
<dbReference type="InterPro" id="IPR010908">
    <property type="entry name" value="Longin_dom"/>
</dbReference>
<evidence type="ECO:0000259" key="16">
    <source>
        <dbReference type="PROSITE" id="PS50859"/>
    </source>
</evidence>
<keyword evidence="10 14" id="KW-0175">Coiled coil</keyword>
<dbReference type="InterPro" id="IPR044565">
    <property type="entry name" value="Sec22"/>
</dbReference>
<dbReference type="GO" id="GO:0005789">
    <property type="term" value="C:endoplasmic reticulum membrane"/>
    <property type="evidence" value="ECO:0007669"/>
    <property type="project" value="UniProtKB-SubCell"/>
</dbReference>
<dbReference type="SUPFAM" id="SSF64356">
    <property type="entry name" value="SNARE-like"/>
    <property type="match status" value="1"/>
</dbReference>
<sequence length="213" mass="24480">MVLMVMIARATDGLPLAASLQDDEQSGRGMLDYQNQAKMLFKKLTPNSPARCSIETGQYVFHYIIENDVCHLVLCERGFSKKTAFTFLEEMSSEFTSQHGHRVSQATRPYSCIEFDTYIQKLRRQYSDQRGRRHLHQLREDLNDVQRIMMENIDDVLQRGTALSDLENKATGLSSMSKNYHKDAQYLNMRSTFAKIAAGGVLTLVILLYFFVF</sequence>
<dbReference type="Gene3D" id="3.30.450.50">
    <property type="entry name" value="Longin domain"/>
    <property type="match status" value="1"/>
</dbReference>
<keyword evidence="4" id="KW-0813">Transport</keyword>
<evidence type="ECO:0000256" key="7">
    <source>
        <dbReference type="ARBA" id="ARBA00022927"/>
    </source>
</evidence>
<evidence type="ECO:0000256" key="13">
    <source>
        <dbReference type="ARBA" id="ARBA00024188"/>
    </source>
</evidence>
<evidence type="ECO:0000256" key="14">
    <source>
        <dbReference type="PROSITE-ProRule" id="PRU00290"/>
    </source>
</evidence>